<dbReference type="SMART" id="SM00552">
    <property type="entry name" value="ADEAMc"/>
    <property type="match status" value="1"/>
</dbReference>
<organism evidence="13 14">
    <name type="scientific">Circinella minor</name>
    <dbReference type="NCBI Taxonomy" id="1195481"/>
    <lineage>
        <taxon>Eukaryota</taxon>
        <taxon>Fungi</taxon>
        <taxon>Fungi incertae sedis</taxon>
        <taxon>Mucoromycota</taxon>
        <taxon>Mucoromycotina</taxon>
        <taxon>Mucoromycetes</taxon>
        <taxon>Mucorales</taxon>
        <taxon>Lichtheimiaceae</taxon>
        <taxon>Circinella</taxon>
    </lineage>
</organism>
<evidence type="ECO:0000256" key="3">
    <source>
        <dbReference type="ARBA" id="ARBA00022801"/>
    </source>
</evidence>
<evidence type="ECO:0000256" key="1">
    <source>
        <dbReference type="ARBA" id="ARBA00022694"/>
    </source>
</evidence>
<evidence type="ECO:0000259" key="12">
    <source>
        <dbReference type="PROSITE" id="PS50141"/>
    </source>
</evidence>
<comment type="function">
    <text evidence="6">Specifically deaminates adenosine-37 to inosine in tRNA-Ala.</text>
</comment>
<evidence type="ECO:0000256" key="9">
    <source>
        <dbReference type="ARBA" id="ARBA00040502"/>
    </source>
</evidence>
<keyword evidence="3" id="KW-0378">Hydrolase</keyword>
<dbReference type="InterPro" id="IPR002466">
    <property type="entry name" value="A_deamin"/>
</dbReference>
<accession>A0A8H7S7S4</accession>
<evidence type="ECO:0000256" key="4">
    <source>
        <dbReference type="ARBA" id="ARBA00022833"/>
    </source>
</evidence>
<dbReference type="Proteomes" id="UP000646827">
    <property type="component" value="Unassembled WGS sequence"/>
</dbReference>
<evidence type="ECO:0000313" key="13">
    <source>
        <dbReference type="EMBL" id="KAG2223317.1"/>
    </source>
</evidence>
<dbReference type="EMBL" id="JAEPRB010000063">
    <property type="protein sequence ID" value="KAG2223317.1"/>
    <property type="molecule type" value="Genomic_DNA"/>
</dbReference>
<dbReference type="GO" id="GO:0046872">
    <property type="term" value="F:metal ion binding"/>
    <property type="evidence" value="ECO:0007669"/>
    <property type="project" value="UniProtKB-KW"/>
</dbReference>
<dbReference type="EC" id="3.5.4.34" evidence="8"/>
<comment type="catalytic activity">
    <reaction evidence="11">
        <text>adenosine(37) in tRNA(Ala) + H2O + H(+) = inosine(37) in tRNA(Ala) + NH4(+)</text>
        <dbReference type="Rhea" id="RHEA:50968"/>
        <dbReference type="Rhea" id="RHEA-COMP:12855"/>
        <dbReference type="Rhea" id="RHEA-COMP:12856"/>
        <dbReference type="ChEBI" id="CHEBI:15377"/>
        <dbReference type="ChEBI" id="CHEBI:15378"/>
        <dbReference type="ChEBI" id="CHEBI:28938"/>
        <dbReference type="ChEBI" id="CHEBI:74411"/>
        <dbReference type="ChEBI" id="CHEBI:82852"/>
        <dbReference type="EC" id="3.5.4.34"/>
    </reaction>
</comment>
<evidence type="ECO:0000256" key="8">
    <source>
        <dbReference type="ARBA" id="ARBA00038940"/>
    </source>
</evidence>
<comment type="caution">
    <text evidence="13">The sequence shown here is derived from an EMBL/GenBank/DDBJ whole genome shotgun (WGS) entry which is preliminary data.</text>
</comment>
<evidence type="ECO:0000256" key="7">
    <source>
        <dbReference type="ARBA" id="ARBA00038326"/>
    </source>
</evidence>
<dbReference type="GO" id="GO:0003723">
    <property type="term" value="F:RNA binding"/>
    <property type="evidence" value="ECO:0007669"/>
    <property type="project" value="InterPro"/>
</dbReference>
<comment type="similarity">
    <text evidence="7">Belongs to the ADAT1 family.</text>
</comment>
<sequence>MYTADNNNESMTWQEIEDLSNQLATKSIECFNRLPKAGKPTQHGSKKSEWTVLACILQVYAKSKNDYSVQVVSLGTGLKCLPYSKLCKQGQLVHDSHAEVIAKRGFQRYILDQIEKSFKGNDGPFCVTNKIDNDNVSPHVTLKSGYSFHMYISQSPCGDASMTGIAESQTAESLEAFQAGSKRKNNTFDLTPLTNNIYANKKRKVISNNSTQQQDEENGLFQRGRYGFDNLGILRTKPGRLDSEPTLCMSCSDKLARWNVLGVQSAILTQILENPIYLESIVIGDLFDQVSLERALYRRLEKSLEKDTLKLLPAPYKLHRPKIFKTSKSFEFSKTILESKYSIVIPSGTAILWIEGFQKSEVIVYGRKQGAPKGKPTNSKTRSSICKLALFQKFLECYSALRDSLSVPMDKNDDEMTYYEWKQKAKVYQETKTCLLDECFSQWVQTPKEFEEFTIKDA</sequence>
<dbReference type="GO" id="GO:0008033">
    <property type="term" value="P:tRNA processing"/>
    <property type="evidence" value="ECO:0007669"/>
    <property type="project" value="UniProtKB-KW"/>
</dbReference>
<comment type="cofactor">
    <cofactor evidence="5">
        <name>1D-myo-inositol hexakisphosphate</name>
        <dbReference type="ChEBI" id="CHEBI:58130"/>
    </cofactor>
</comment>
<dbReference type="PROSITE" id="PS50141">
    <property type="entry name" value="A_DEAMIN_EDITASE"/>
    <property type="match status" value="1"/>
</dbReference>
<dbReference type="AlphaFoldDB" id="A0A8H7S7S4"/>
<keyword evidence="14" id="KW-1185">Reference proteome</keyword>
<keyword evidence="1" id="KW-0819">tRNA processing</keyword>
<evidence type="ECO:0000256" key="5">
    <source>
        <dbReference type="ARBA" id="ARBA00037026"/>
    </source>
</evidence>
<dbReference type="OrthoDB" id="10268011at2759"/>
<dbReference type="PANTHER" id="PTHR46516:SF1">
    <property type="entry name" value="TRNA-SPECIFIC ADENOSINE DEAMINASE 1"/>
    <property type="match status" value="1"/>
</dbReference>
<keyword evidence="4" id="KW-0862">Zinc</keyword>
<dbReference type="Pfam" id="PF02137">
    <property type="entry name" value="A_deamin"/>
    <property type="match status" value="1"/>
</dbReference>
<evidence type="ECO:0000256" key="6">
    <source>
        <dbReference type="ARBA" id="ARBA00037784"/>
    </source>
</evidence>
<proteinExistence type="inferred from homology"/>
<evidence type="ECO:0000256" key="11">
    <source>
        <dbReference type="ARBA" id="ARBA00047635"/>
    </source>
</evidence>
<keyword evidence="2" id="KW-0479">Metal-binding</keyword>
<dbReference type="GO" id="GO:0043829">
    <property type="term" value="F:tRNA-specific adenosine-37 deaminase activity"/>
    <property type="evidence" value="ECO:0007669"/>
    <property type="project" value="UniProtKB-EC"/>
</dbReference>
<name>A0A8H7S7S4_9FUNG</name>
<evidence type="ECO:0000256" key="10">
    <source>
        <dbReference type="ARBA" id="ARBA00041760"/>
    </source>
</evidence>
<evidence type="ECO:0000256" key="2">
    <source>
        <dbReference type="ARBA" id="ARBA00022723"/>
    </source>
</evidence>
<feature type="domain" description="A to I editase" evidence="12">
    <location>
        <begin position="73"/>
        <end position="453"/>
    </location>
</feature>
<reference evidence="13 14" key="1">
    <citation type="submission" date="2020-12" db="EMBL/GenBank/DDBJ databases">
        <title>Metabolic potential, ecology and presence of endohyphal bacteria is reflected in genomic diversity of Mucoromycotina.</title>
        <authorList>
            <person name="Muszewska A."/>
            <person name="Okrasinska A."/>
            <person name="Steczkiewicz K."/>
            <person name="Drgas O."/>
            <person name="Orlowska M."/>
            <person name="Perlinska-Lenart U."/>
            <person name="Aleksandrzak-Piekarczyk T."/>
            <person name="Szatraj K."/>
            <person name="Zielenkiewicz U."/>
            <person name="Pilsyk S."/>
            <person name="Malc E."/>
            <person name="Mieczkowski P."/>
            <person name="Kruszewska J.S."/>
            <person name="Biernat P."/>
            <person name="Pawlowska J."/>
        </authorList>
    </citation>
    <scope>NUCLEOTIDE SEQUENCE [LARGE SCALE GENOMIC DNA]</scope>
    <source>
        <strain evidence="13 14">CBS 142.35</strain>
    </source>
</reference>
<evidence type="ECO:0000313" key="14">
    <source>
        <dbReference type="Proteomes" id="UP000646827"/>
    </source>
</evidence>
<protein>
    <recommendedName>
        <fullName evidence="9">tRNA-specific adenosine deaminase 1</fullName>
        <ecNumber evidence="8">3.5.4.34</ecNumber>
    </recommendedName>
    <alternativeName>
        <fullName evidence="10">tRNA-specific adenosine-37 deaminase</fullName>
    </alternativeName>
</protein>
<gene>
    <name evidence="13" type="ORF">INT45_008974</name>
</gene>
<dbReference type="PANTHER" id="PTHR46516">
    <property type="entry name" value="TRNA-SPECIFIC ADENOSINE DEAMINASE 1"/>
    <property type="match status" value="1"/>
</dbReference>